<accession>A0A164SM55</accession>
<dbReference type="Proteomes" id="UP000076858">
    <property type="component" value="Unassembled WGS sequence"/>
</dbReference>
<dbReference type="AlphaFoldDB" id="A0A164SM55"/>
<reference evidence="2 3" key="1">
    <citation type="submission" date="2016-03" db="EMBL/GenBank/DDBJ databases">
        <title>EvidentialGene: Evidence-directed Construction of Genes on Genomes.</title>
        <authorList>
            <person name="Gilbert D.G."/>
            <person name="Choi J.-H."/>
            <person name="Mockaitis K."/>
            <person name="Colbourne J."/>
            <person name="Pfrender M."/>
        </authorList>
    </citation>
    <scope>NUCLEOTIDE SEQUENCE [LARGE SCALE GENOMIC DNA]</scope>
    <source>
        <strain evidence="2 3">Xinb3</strain>
        <tissue evidence="2">Complete organism</tissue>
    </source>
</reference>
<dbReference type="OrthoDB" id="6358133at2759"/>
<feature type="compositionally biased region" description="Low complexity" evidence="1">
    <location>
        <begin position="1"/>
        <end position="17"/>
    </location>
</feature>
<protein>
    <submittedName>
        <fullName evidence="2">Uncharacterized protein</fullName>
    </submittedName>
</protein>
<organism evidence="2 3">
    <name type="scientific">Daphnia magna</name>
    <dbReference type="NCBI Taxonomy" id="35525"/>
    <lineage>
        <taxon>Eukaryota</taxon>
        <taxon>Metazoa</taxon>
        <taxon>Ecdysozoa</taxon>
        <taxon>Arthropoda</taxon>
        <taxon>Crustacea</taxon>
        <taxon>Branchiopoda</taxon>
        <taxon>Diplostraca</taxon>
        <taxon>Cladocera</taxon>
        <taxon>Anomopoda</taxon>
        <taxon>Daphniidae</taxon>
        <taxon>Daphnia</taxon>
    </lineage>
</organism>
<gene>
    <name evidence="2" type="ORF">APZ42_025930</name>
</gene>
<feature type="region of interest" description="Disordered" evidence="1">
    <location>
        <begin position="1"/>
        <end position="22"/>
    </location>
</feature>
<feature type="compositionally biased region" description="Basic and acidic residues" evidence="1">
    <location>
        <begin position="558"/>
        <end position="569"/>
    </location>
</feature>
<dbReference type="EMBL" id="LRGB01001992">
    <property type="protein sequence ID" value="KZS09756.1"/>
    <property type="molecule type" value="Genomic_DNA"/>
</dbReference>
<comment type="caution">
    <text evidence="2">The sequence shown here is derived from an EMBL/GenBank/DDBJ whole genome shotgun (WGS) entry which is preliminary data.</text>
</comment>
<evidence type="ECO:0000256" key="1">
    <source>
        <dbReference type="SAM" id="MobiDB-lite"/>
    </source>
</evidence>
<sequence length="583" mass="65202">MRPVQTFGRTTTFTGTTEPEGSSLKGHVYCPRLETTMVLEKIPIVPEQTSVRVLVVSPFTSDATALNRGEIASRKLDYIIELTKIRELFQFGCDVQNVVVRNVTFDEESFWKLPIEEPSPDVFLVEKHRLDPVVEDTGEIQTHQKKTMSTGGDSLLKSVDEETDATMILCTITINDKGPSSNVLNELQQIVNLLSTIDHQLEAGPARNMFVVRPGQEFVSDTMPQYLDTLFPDMFPFGQVADNFNKLIFLCQCTISLLERKRPQWTESEHSYRPGFPITDGSVMPRDQKIANQTIQHSQAAAQNNRQDIYVAHAKNGKDHIWLTISPDDAKSFVVLWLAPGSTQADPHSKAIPLGSKRFAVLSNHPVAAALNFQRLLDIVIENIIATPHDTSYIKMGYVTEMSGKQYVNTSSSTPPSSSTQGRVEVLFVAAYSDDNDDFLYCADSPYDVEVMYDADVSCDTDDVSLTSVNDSWEEYSFSSGTFTLILDPAALLEDKPSPYCLSPASDQQERGIDIATLNDSIAKLRGEKCNVSFVSSHYPLDSDEEDQETARYVERAYRMPSQRNRENEPSPILEWEGSRTDA</sequence>
<name>A0A164SM55_9CRUS</name>
<evidence type="ECO:0000313" key="3">
    <source>
        <dbReference type="Proteomes" id="UP000076858"/>
    </source>
</evidence>
<proteinExistence type="predicted"/>
<feature type="region of interest" description="Disordered" evidence="1">
    <location>
        <begin position="558"/>
        <end position="583"/>
    </location>
</feature>
<keyword evidence="3" id="KW-1185">Reference proteome</keyword>
<evidence type="ECO:0000313" key="2">
    <source>
        <dbReference type="EMBL" id="KZS09756.1"/>
    </source>
</evidence>